<organism evidence="11 12">
    <name type="scientific">Pneumocystis wakefieldiae</name>
    <dbReference type="NCBI Taxonomy" id="38082"/>
    <lineage>
        <taxon>Eukaryota</taxon>
        <taxon>Fungi</taxon>
        <taxon>Dikarya</taxon>
        <taxon>Ascomycota</taxon>
        <taxon>Taphrinomycotina</taxon>
        <taxon>Pneumocystomycetes</taxon>
        <taxon>Pneumocystaceae</taxon>
        <taxon>Pneumocystis</taxon>
    </lineage>
</organism>
<evidence type="ECO:0000313" key="12">
    <source>
        <dbReference type="Proteomes" id="UP000663699"/>
    </source>
</evidence>
<sequence>MTTPNINYLKSTNGFRSCIEKGLRMGLFWADYGSSVEPPPCLNNKSKKSNQNCPLFKLKHTNTCPAEDDINPLNKMPRTLPQTMDHHQKRHLSTQRTVSSIPRNDINQNWEYPSPQQMYHAILRKGRKDVSEDAVEPMVEIHNFLNESAWNEIKKWEERRGCSNPKLSHFKGRASDYTPKSLLFYYIGKIYPSKFGSSLPFDRHDWYVSRDGKIVRYVIDYYDAPPEPSGQVAFYLDVRPAIDTPMAAYDRINAWTSKTWARLFENSGNLHS</sequence>
<evidence type="ECO:0000256" key="8">
    <source>
        <dbReference type="ARBA" id="ARBA00023136"/>
    </source>
</evidence>
<keyword evidence="12" id="KW-1185">Reference proteome</keyword>
<dbReference type="GO" id="GO:0046872">
    <property type="term" value="F:metal ion binding"/>
    <property type="evidence" value="ECO:0007669"/>
    <property type="project" value="UniProtKB-KW"/>
</dbReference>
<evidence type="ECO:0000256" key="7">
    <source>
        <dbReference type="ARBA" id="ARBA00023128"/>
    </source>
</evidence>
<evidence type="ECO:0000256" key="9">
    <source>
        <dbReference type="ARBA" id="ARBA00023239"/>
    </source>
</evidence>
<dbReference type="AlphaFoldDB" id="A0A899FY95"/>
<proteinExistence type="inferred from homology"/>
<dbReference type="EMBL" id="CP054537">
    <property type="protein sequence ID" value="QSL65466.1"/>
    <property type="molecule type" value="Genomic_DNA"/>
</dbReference>
<dbReference type="PANTHER" id="PTHR12743">
    <property type="entry name" value="CYTOCHROME C1 HEME LYASE"/>
    <property type="match status" value="1"/>
</dbReference>
<keyword evidence="8 10" id="KW-0472">Membrane</keyword>
<accession>A0A899FY95</accession>
<evidence type="ECO:0000256" key="4">
    <source>
        <dbReference type="ARBA" id="ARBA00022723"/>
    </source>
</evidence>
<dbReference type="Proteomes" id="UP000663699">
    <property type="component" value="Chromosome 6"/>
</dbReference>
<keyword evidence="7 10" id="KW-0496">Mitochondrion</keyword>
<dbReference type="GO" id="GO:0004408">
    <property type="term" value="F:holocytochrome-c synthase activity"/>
    <property type="evidence" value="ECO:0007669"/>
    <property type="project" value="UniProtKB-EC"/>
</dbReference>
<evidence type="ECO:0000256" key="2">
    <source>
        <dbReference type="ARBA" id="ARBA00007255"/>
    </source>
</evidence>
<dbReference type="OrthoDB" id="1158011at2759"/>
<evidence type="ECO:0000313" key="11">
    <source>
        <dbReference type="EMBL" id="QSL65466.1"/>
    </source>
</evidence>
<protein>
    <recommendedName>
        <fullName evidence="10">Holocytochrome c-type synthase</fullName>
        <ecNumber evidence="10">4.4.1.17</ecNumber>
    </recommendedName>
</protein>
<dbReference type="PROSITE" id="PS00821">
    <property type="entry name" value="CYTO_HEME_LYASE_1"/>
    <property type="match status" value="1"/>
</dbReference>
<evidence type="ECO:0000256" key="5">
    <source>
        <dbReference type="ARBA" id="ARBA00022792"/>
    </source>
</evidence>
<comment type="catalytic activity">
    <reaction evidence="10">
        <text>holo-[cytochrome c] = apo-[cytochrome c] + heme b</text>
        <dbReference type="Rhea" id="RHEA:22648"/>
        <dbReference type="Rhea" id="RHEA-COMP:10725"/>
        <dbReference type="Rhea" id="RHEA-COMP:10726"/>
        <dbReference type="ChEBI" id="CHEBI:29950"/>
        <dbReference type="ChEBI" id="CHEBI:60344"/>
        <dbReference type="ChEBI" id="CHEBI:83739"/>
        <dbReference type="EC" id="4.4.1.17"/>
    </reaction>
</comment>
<evidence type="ECO:0000256" key="6">
    <source>
        <dbReference type="ARBA" id="ARBA00023004"/>
    </source>
</evidence>
<gene>
    <name evidence="11" type="ORF">MERGE_002777</name>
</gene>
<keyword evidence="3 10" id="KW-0349">Heme</keyword>
<comment type="function">
    <text evidence="10">Lyase that catalyzes the covalent linking of the heme group to the cytochrome C apoprotein to produce the mature functional cytochrome.</text>
</comment>
<evidence type="ECO:0000256" key="10">
    <source>
        <dbReference type="RuleBase" id="RU363130"/>
    </source>
</evidence>
<evidence type="ECO:0000256" key="3">
    <source>
        <dbReference type="ARBA" id="ARBA00022617"/>
    </source>
</evidence>
<dbReference type="EC" id="4.4.1.17" evidence="10"/>
<dbReference type="PANTHER" id="PTHR12743:SF3">
    <property type="entry name" value="HOLOCYTOCHROME-C SYNTHASE"/>
    <property type="match status" value="1"/>
</dbReference>
<comment type="similarity">
    <text evidence="2 10">Belongs to the cytochrome c-type heme lyase family.</text>
</comment>
<keyword evidence="6 10" id="KW-0408">Iron</keyword>
<name>A0A899FY95_9ASCO</name>
<keyword evidence="4 10" id="KW-0479">Metal-binding</keyword>
<evidence type="ECO:0000256" key="1">
    <source>
        <dbReference type="ARBA" id="ARBA00004273"/>
    </source>
</evidence>
<dbReference type="Pfam" id="PF01265">
    <property type="entry name" value="Cyto_heme_lyase"/>
    <property type="match status" value="2"/>
</dbReference>
<keyword evidence="9 10" id="KW-0456">Lyase</keyword>
<keyword evidence="5 10" id="KW-0999">Mitochondrion inner membrane</keyword>
<dbReference type="InterPro" id="IPR000511">
    <property type="entry name" value="Holocyt_c/c1_synthase"/>
</dbReference>
<dbReference type="GO" id="GO:0005743">
    <property type="term" value="C:mitochondrial inner membrane"/>
    <property type="evidence" value="ECO:0007669"/>
    <property type="project" value="UniProtKB-SubCell"/>
</dbReference>
<dbReference type="PROSITE" id="PS00822">
    <property type="entry name" value="CYTO_HEME_LYASE_2"/>
    <property type="match status" value="1"/>
</dbReference>
<comment type="subcellular location">
    <subcellularLocation>
        <location evidence="1 10">Mitochondrion inner membrane</location>
    </subcellularLocation>
</comment>
<reference evidence="11" key="1">
    <citation type="submission" date="2020-06" db="EMBL/GenBank/DDBJ databases">
        <title>Genomes of multiple members of Pneumocystis genus reveal paths to human pathogen Pneumocystis jirovecii.</title>
        <authorList>
            <person name="Cisse O.H."/>
            <person name="Ma L."/>
            <person name="Dekker J."/>
            <person name="Khil P."/>
            <person name="Jo J."/>
            <person name="Brenchley J."/>
            <person name="Blair R."/>
            <person name="Pahar B."/>
            <person name="Chabe M."/>
            <person name="Van Rompay K.A."/>
            <person name="Keesler R."/>
            <person name="Sukura A."/>
            <person name="Hirsch V."/>
            <person name="Kutty G."/>
            <person name="Liu Y."/>
            <person name="Peng L."/>
            <person name="Chen J."/>
            <person name="Song J."/>
            <person name="Weissenbacher-Lang C."/>
            <person name="Xu J."/>
            <person name="Upham N.S."/>
            <person name="Stajich J.E."/>
            <person name="Cuomo C.A."/>
            <person name="Cushion M.T."/>
            <person name="Kovacs J.A."/>
        </authorList>
    </citation>
    <scope>NUCLEOTIDE SEQUENCE</scope>
    <source>
        <strain evidence="11">2A</strain>
    </source>
</reference>